<keyword evidence="3" id="KW-1185">Reference proteome</keyword>
<protein>
    <recommendedName>
        <fullName evidence="1">Transposase MuDR plant domain-containing protein</fullName>
    </recommendedName>
</protein>
<proteinExistence type="predicted"/>
<dbReference type="Proteomes" id="UP001168877">
    <property type="component" value="Unassembled WGS sequence"/>
</dbReference>
<dbReference type="PANTHER" id="PTHR31973">
    <property type="entry name" value="POLYPROTEIN, PUTATIVE-RELATED"/>
    <property type="match status" value="1"/>
</dbReference>
<reference evidence="2" key="1">
    <citation type="journal article" date="2022" name="Plant J.">
        <title>Strategies of tolerance reflected in two North American maple genomes.</title>
        <authorList>
            <person name="McEvoy S.L."/>
            <person name="Sezen U.U."/>
            <person name="Trouern-Trend A."/>
            <person name="McMahon S.M."/>
            <person name="Schaberg P.G."/>
            <person name="Yang J."/>
            <person name="Wegrzyn J.L."/>
            <person name="Swenson N.G."/>
        </authorList>
    </citation>
    <scope>NUCLEOTIDE SEQUENCE</scope>
    <source>
        <strain evidence="2">NS2018</strain>
    </source>
</reference>
<sequence>MLDLDDITIKLKYKLHVGYWIKLPGYGKPYQIVCDEELLWFRDKIPENRVIDLYPECIQPLQAFRVDELILSQQLESQDLLYSDDEDNRAAADTEVNRAAATAGCGNGLVGFGDGPINEEGDEEMIEEDVERAKVKGKTRFDYNQEVEDIAAKTCVDPTTDWEYLQLLDLPRGSGYDNDSGSADLGSLDGSNGEEDAEGLVKKFIKRRYHEFNPKHDLQDPVFRLGMEFSNADVCRKAIRAHFMKHRRVVKFKKNDPNRIRVVCKDEGCKWFVFASWLSDHKTFKIKSLLDDHTCVMSFKNKYVSSKLIVEKYVGQWRANLDWNFARMAERLRTDSNVDALKWQYYRDRSAAREIIQGSIKEQYSKL</sequence>
<evidence type="ECO:0000259" key="1">
    <source>
        <dbReference type="Pfam" id="PF03108"/>
    </source>
</evidence>
<gene>
    <name evidence="2" type="ORF">LWI29_005126</name>
</gene>
<reference evidence="2" key="2">
    <citation type="submission" date="2023-06" db="EMBL/GenBank/DDBJ databases">
        <authorList>
            <person name="Swenson N.G."/>
            <person name="Wegrzyn J.L."/>
            <person name="Mcevoy S.L."/>
        </authorList>
    </citation>
    <scope>NUCLEOTIDE SEQUENCE</scope>
    <source>
        <strain evidence="2">NS2018</strain>
        <tissue evidence="2">Leaf</tissue>
    </source>
</reference>
<dbReference type="AlphaFoldDB" id="A0AA39TCS5"/>
<dbReference type="PANTHER" id="PTHR31973:SF187">
    <property type="entry name" value="MUTATOR TRANSPOSASE MUDRA PROTEIN"/>
    <property type="match status" value="1"/>
</dbReference>
<dbReference type="EMBL" id="JAUESC010000001">
    <property type="protein sequence ID" value="KAK0606844.1"/>
    <property type="molecule type" value="Genomic_DNA"/>
</dbReference>
<feature type="domain" description="Transposase MuDR plant" evidence="1">
    <location>
        <begin position="223"/>
        <end position="286"/>
    </location>
</feature>
<accession>A0AA39TCS5</accession>
<dbReference type="InterPro" id="IPR004332">
    <property type="entry name" value="Transposase_MuDR"/>
</dbReference>
<evidence type="ECO:0000313" key="3">
    <source>
        <dbReference type="Proteomes" id="UP001168877"/>
    </source>
</evidence>
<evidence type="ECO:0000313" key="2">
    <source>
        <dbReference type="EMBL" id="KAK0606844.1"/>
    </source>
</evidence>
<name>A0AA39TCS5_ACESA</name>
<dbReference type="Pfam" id="PF03108">
    <property type="entry name" value="DBD_Tnp_Mut"/>
    <property type="match status" value="1"/>
</dbReference>
<comment type="caution">
    <text evidence="2">The sequence shown here is derived from an EMBL/GenBank/DDBJ whole genome shotgun (WGS) entry which is preliminary data.</text>
</comment>
<organism evidence="2 3">
    <name type="scientific">Acer saccharum</name>
    <name type="common">Sugar maple</name>
    <dbReference type="NCBI Taxonomy" id="4024"/>
    <lineage>
        <taxon>Eukaryota</taxon>
        <taxon>Viridiplantae</taxon>
        <taxon>Streptophyta</taxon>
        <taxon>Embryophyta</taxon>
        <taxon>Tracheophyta</taxon>
        <taxon>Spermatophyta</taxon>
        <taxon>Magnoliopsida</taxon>
        <taxon>eudicotyledons</taxon>
        <taxon>Gunneridae</taxon>
        <taxon>Pentapetalae</taxon>
        <taxon>rosids</taxon>
        <taxon>malvids</taxon>
        <taxon>Sapindales</taxon>
        <taxon>Sapindaceae</taxon>
        <taxon>Hippocastanoideae</taxon>
        <taxon>Acereae</taxon>
        <taxon>Acer</taxon>
    </lineage>
</organism>